<evidence type="ECO:0000256" key="4">
    <source>
        <dbReference type="SAM" id="MobiDB-lite"/>
    </source>
</evidence>
<dbReference type="InterPro" id="IPR009003">
    <property type="entry name" value="Peptidase_S1_PA"/>
</dbReference>
<dbReference type="InterPro" id="IPR043504">
    <property type="entry name" value="Peptidase_S1_PA_chymotrypsin"/>
</dbReference>
<dbReference type="Gene3D" id="2.30.42.10">
    <property type="match status" value="1"/>
</dbReference>
<gene>
    <name evidence="7" type="ORF">ACFQ16_05020</name>
</gene>
<dbReference type="Gene3D" id="2.40.10.10">
    <property type="entry name" value="Trypsin-like serine proteases"/>
    <property type="match status" value="2"/>
</dbReference>
<keyword evidence="5" id="KW-1133">Transmembrane helix</keyword>
<comment type="caution">
    <text evidence="7">The sequence shown here is derived from an EMBL/GenBank/DDBJ whole genome shotgun (WGS) entry which is preliminary data.</text>
</comment>
<keyword evidence="5" id="KW-0812">Transmembrane</keyword>
<dbReference type="InterPro" id="IPR051201">
    <property type="entry name" value="Chloro_Bact_Ser_Proteases"/>
</dbReference>
<evidence type="ECO:0000256" key="3">
    <source>
        <dbReference type="ARBA" id="ARBA00022801"/>
    </source>
</evidence>
<evidence type="ECO:0000256" key="2">
    <source>
        <dbReference type="ARBA" id="ARBA00022670"/>
    </source>
</evidence>
<evidence type="ECO:0000313" key="7">
    <source>
        <dbReference type="EMBL" id="MFD0919100.1"/>
    </source>
</evidence>
<dbReference type="Pfam" id="PF13365">
    <property type="entry name" value="Trypsin_2"/>
    <property type="match status" value="1"/>
</dbReference>
<keyword evidence="8" id="KW-1185">Reference proteome</keyword>
<keyword evidence="2 7" id="KW-0645">Protease</keyword>
<evidence type="ECO:0000259" key="6">
    <source>
        <dbReference type="PROSITE" id="PS50106"/>
    </source>
</evidence>
<dbReference type="SUPFAM" id="SSF50156">
    <property type="entry name" value="PDZ domain-like"/>
    <property type="match status" value="1"/>
</dbReference>
<organism evidence="7 8">
    <name type="scientific">Saccharopolyspora rosea</name>
    <dbReference type="NCBI Taxonomy" id="524884"/>
    <lineage>
        <taxon>Bacteria</taxon>
        <taxon>Bacillati</taxon>
        <taxon>Actinomycetota</taxon>
        <taxon>Actinomycetes</taxon>
        <taxon>Pseudonocardiales</taxon>
        <taxon>Pseudonocardiaceae</taxon>
        <taxon>Saccharopolyspora</taxon>
    </lineage>
</organism>
<name>A0ABW3FPZ5_9PSEU</name>
<protein>
    <submittedName>
        <fullName evidence="7">S1C family serine protease</fullName>
        <ecNumber evidence="7">3.4.21.-</ecNumber>
    </submittedName>
</protein>
<dbReference type="SMART" id="SM00228">
    <property type="entry name" value="PDZ"/>
    <property type="match status" value="1"/>
</dbReference>
<sequence>MTDNTPGSSGNQPEEPQSQAQGGHAASAGDTPAAGVPPQQDQPHQQGGPEQTAQQHFPPYSTQQFQTQQHPYQGQSQAWNPGYGAMPPVQSEHGAPRRRNSLVAGAAVLALAAGLIGGGVGGYVGYQLGGGGSSSVTALDQPAPARSASTAPQGSVQQVAQKVLPSVVQLQVASFGGSGEGSGIVLSSDGYILTNNHVVASAGQGGRITATFNDNRTASVRVIGTDPDSDLAVVKADITGLTPAELGRSDDLAVGAPVVAIGSPFGLSGTVTSGIISAKDRPVRAGGENGDQSSVLNALQTDAAINPGNSGGPLVDMDGRVVGINSAIYSPGSGQEQGGSVGLGFAIPVDQAKRVAQELKNTGSATHASLGVTVTNGPQPGAYIHNVVPGGAAEKAGLKPGDLVTKVDDRVVQDMDGLVAAVRTHSPGDKVTLTISGVGGDRTVQATLNGDKGQ</sequence>
<proteinExistence type="inferred from homology"/>
<feature type="transmembrane region" description="Helical" evidence="5">
    <location>
        <begin position="102"/>
        <end position="126"/>
    </location>
</feature>
<dbReference type="PANTHER" id="PTHR43343">
    <property type="entry name" value="PEPTIDASE S12"/>
    <property type="match status" value="1"/>
</dbReference>
<dbReference type="EMBL" id="JBHTIW010000002">
    <property type="protein sequence ID" value="MFD0919100.1"/>
    <property type="molecule type" value="Genomic_DNA"/>
</dbReference>
<dbReference type="EC" id="3.4.21.-" evidence="7"/>
<feature type="region of interest" description="Disordered" evidence="4">
    <location>
        <begin position="1"/>
        <end position="97"/>
    </location>
</feature>
<dbReference type="GO" id="GO:0006508">
    <property type="term" value="P:proteolysis"/>
    <property type="evidence" value="ECO:0007669"/>
    <property type="project" value="UniProtKB-KW"/>
</dbReference>
<comment type="similarity">
    <text evidence="1">Belongs to the peptidase S1C family.</text>
</comment>
<dbReference type="InterPro" id="IPR036034">
    <property type="entry name" value="PDZ_sf"/>
</dbReference>
<keyword evidence="3 7" id="KW-0378">Hydrolase</keyword>
<feature type="compositionally biased region" description="Polar residues" evidence="4">
    <location>
        <begin position="1"/>
        <end position="16"/>
    </location>
</feature>
<evidence type="ECO:0000256" key="1">
    <source>
        <dbReference type="ARBA" id="ARBA00010541"/>
    </source>
</evidence>
<dbReference type="Pfam" id="PF13180">
    <property type="entry name" value="PDZ_2"/>
    <property type="match status" value="1"/>
</dbReference>
<accession>A0ABW3FPZ5</accession>
<feature type="compositionally biased region" description="Low complexity" evidence="4">
    <location>
        <begin position="17"/>
        <end position="29"/>
    </location>
</feature>
<dbReference type="GO" id="GO:0008233">
    <property type="term" value="F:peptidase activity"/>
    <property type="evidence" value="ECO:0007669"/>
    <property type="project" value="UniProtKB-KW"/>
</dbReference>
<evidence type="ECO:0000256" key="5">
    <source>
        <dbReference type="SAM" id="Phobius"/>
    </source>
</evidence>
<reference evidence="8" key="1">
    <citation type="journal article" date="2019" name="Int. J. Syst. Evol. Microbiol.">
        <title>The Global Catalogue of Microorganisms (GCM) 10K type strain sequencing project: providing services to taxonomists for standard genome sequencing and annotation.</title>
        <authorList>
            <consortium name="The Broad Institute Genomics Platform"/>
            <consortium name="The Broad Institute Genome Sequencing Center for Infectious Disease"/>
            <person name="Wu L."/>
            <person name="Ma J."/>
        </authorList>
    </citation>
    <scope>NUCLEOTIDE SEQUENCE [LARGE SCALE GENOMIC DNA]</scope>
    <source>
        <strain evidence="8">CCUG 56401</strain>
    </source>
</reference>
<dbReference type="Proteomes" id="UP001597018">
    <property type="component" value="Unassembled WGS sequence"/>
</dbReference>
<keyword evidence="5" id="KW-0472">Membrane</keyword>
<dbReference type="InterPro" id="IPR001940">
    <property type="entry name" value="Peptidase_S1C"/>
</dbReference>
<dbReference type="CDD" id="cd06779">
    <property type="entry name" value="cpPDZ_Deg_HtrA-like"/>
    <property type="match status" value="1"/>
</dbReference>
<evidence type="ECO:0000313" key="8">
    <source>
        <dbReference type="Proteomes" id="UP001597018"/>
    </source>
</evidence>
<dbReference type="PROSITE" id="PS50106">
    <property type="entry name" value="PDZ"/>
    <property type="match status" value="1"/>
</dbReference>
<dbReference type="PANTHER" id="PTHR43343:SF3">
    <property type="entry name" value="PROTEASE DO-LIKE 8, CHLOROPLASTIC"/>
    <property type="match status" value="1"/>
</dbReference>
<feature type="compositionally biased region" description="Low complexity" evidence="4">
    <location>
        <begin position="63"/>
        <end position="75"/>
    </location>
</feature>
<dbReference type="InterPro" id="IPR001478">
    <property type="entry name" value="PDZ"/>
</dbReference>
<feature type="domain" description="PDZ" evidence="6">
    <location>
        <begin position="354"/>
        <end position="439"/>
    </location>
</feature>
<dbReference type="SUPFAM" id="SSF50494">
    <property type="entry name" value="Trypsin-like serine proteases"/>
    <property type="match status" value="1"/>
</dbReference>
<dbReference type="RefSeq" id="WP_263250920.1">
    <property type="nucleotide sequence ID" value="NZ_BAABLT010000033.1"/>
</dbReference>
<feature type="compositionally biased region" description="Low complexity" evidence="4">
    <location>
        <begin position="36"/>
        <end position="51"/>
    </location>
</feature>
<dbReference type="PRINTS" id="PR00834">
    <property type="entry name" value="PROTEASES2C"/>
</dbReference>